<evidence type="ECO:0000256" key="1">
    <source>
        <dbReference type="ARBA" id="ARBA00023002"/>
    </source>
</evidence>
<dbReference type="PANTHER" id="PTHR21363:SF0">
    <property type="entry name" value="PREPHENATE DEHYDROGENASE [NADP(+)]"/>
    <property type="match status" value="1"/>
</dbReference>
<dbReference type="Proteomes" id="UP000177141">
    <property type="component" value="Unassembled WGS sequence"/>
</dbReference>
<sequence>MKNNICTIGVVGYGRFGRLLVDILKKNPKLDVKVFSRHQKSRSGFTSLKKALENDLIIVAVPIRVFEKVIKNCSKKLPKDAIIMDVCSVKKFPIEIMKKYVSRANTIIGSHPLFGPGTFLNLNPKFGELSIALDFVRGERLKYIAVKNLFSKFGFKIIETNAKTHDENIVRSQFTAHIIAHLAHELDVAPNHLDTKSSQIFNSFLDIIQTDKQLLKDMYVYNPYSKVWLQNTKNAFQKITKYLET</sequence>
<dbReference type="InterPro" id="IPR050812">
    <property type="entry name" value="Preph/Arog_dehydrog"/>
</dbReference>
<dbReference type="InterPro" id="IPR036291">
    <property type="entry name" value="NAD(P)-bd_dom_sf"/>
</dbReference>
<evidence type="ECO:0000259" key="2">
    <source>
        <dbReference type="PROSITE" id="PS51176"/>
    </source>
</evidence>
<gene>
    <name evidence="3" type="ORF">A3A93_01195</name>
</gene>
<protein>
    <recommendedName>
        <fullName evidence="2">Prephenate/arogenate dehydrogenase domain-containing protein</fullName>
    </recommendedName>
</protein>
<dbReference type="PANTHER" id="PTHR21363">
    <property type="entry name" value="PREPHENATE DEHYDROGENASE"/>
    <property type="match status" value="1"/>
</dbReference>
<comment type="caution">
    <text evidence="3">The sequence shown here is derived from an EMBL/GenBank/DDBJ whole genome shotgun (WGS) entry which is preliminary data.</text>
</comment>
<dbReference type="GO" id="GO:0004665">
    <property type="term" value="F:prephenate dehydrogenase (NADP+) activity"/>
    <property type="evidence" value="ECO:0007669"/>
    <property type="project" value="InterPro"/>
</dbReference>
<dbReference type="EMBL" id="MGAL01000048">
    <property type="protein sequence ID" value="OGK45814.1"/>
    <property type="molecule type" value="Genomic_DNA"/>
</dbReference>
<dbReference type="GO" id="GO:0008977">
    <property type="term" value="F:prephenate dehydrogenase (NAD+) activity"/>
    <property type="evidence" value="ECO:0007669"/>
    <property type="project" value="InterPro"/>
</dbReference>
<proteinExistence type="predicted"/>
<feature type="domain" description="Prephenate/arogenate dehydrogenase" evidence="2">
    <location>
        <begin position="6"/>
        <end position="245"/>
    </location>
</feature>
<name>A0A1F7IR17_9BACT</name>
<evidence type="ECO:0000313" key="4">
    <source>
        <dbReference type="Proteomes" id="UP000177141"/>
    </source>
</evidence>
<reference evidence="3 4" key="1">
    <citation type="journal article" date="2016" name="Nat. Commun.">
        <title>Thousands of microbial genomes shed light on interconnected biogeochemical processes in an aquifer system.</title>
        <authorList>
            <person name="Anantharaman K."/>
            <person name="Brown C.T."/>
            <person name="Hug L.A."/>
            <person name="Sharon I."/>
            <person name="Castelle C.J."/>
            <person name="Probst A.J."/>
            <person name="Thomas B.C."/>
            <person name="Singh A."/>
            <person name="Wilkins M.J."/>
            <person name="Karaoz U."/>
            <person name="Brodie E.L."/>
            <person name="Williams K.H."/>
            <person name="Hubbard S.S."/>
            <person name="Banfield J.F."/>
        </authorList>
    </citation>
    <scope>NUCLEOTIDE SEQUENCE [LARGE SCALE GENOMIC DNA]</scope>
</reference>
<dbReference type="InterPro" id="IPR046826">
    <property type="entry name" value="PDH_N"/>
</dbReference>
<evidence type="ECO:0000313" key="3">
    <source>
        <dbReference type="EMBL" id="OGK45814.1"/>
    </source>
</evidence>
<dbReference type="STRING" id="1802061.A3A93_01195"/>
<dbReference type="InterPro" id="IPR003099">
    <property type="entry name" value="Prephen_DH"/>
</dbReference>
<dbReference type="GO" id="GO:0070403">
    <property type="term" value="F:NAD+ binding"/>
    <property type="evidence" value="ECO:0007669"/>
    <property type="project" value="InterPro"/>
</dbReference>
<dbReference type="Gene3D" id="3.40.50.720">
    <property type="entry name" value="NAD(P)-binding Rossmann-like Domain"/>
    <property type="match status" value="1"/>
</dbReference>
<organism evidence="3 4">
    <name type="scientific">Candidatus Roizmanbacteria bacterium RIFCSPLOWO2_01_FULL_38_12</name>
    <dbReference type="NCBI Taxonomy" id="1802061"/>
    <lineage>
        <taxon>Bacteria</taxon>
        <taxon>Candidatus Roizmaniibacteriota</taxon>
    </lineage>
</organism>
<dbReference type="Pfam" id="PF02153">
    <property type="entry name" value="PDH_N"/>
    <property type="match status" value="1"/>
</dbReference>
<dbReference type="PROSITE" id="PS51176">
    <property type="entry name" value="PDH_ADH"/>
    <property type="match status" value="1"/>
</dbReference>
<accession>A0A1F7IR17</accession>
<dbReference type="SUPFAM" id="SSF51735">
    <property type="entry name" value="NAD(P)-binding Rossmann-fold domains"/>
    <property type="match status" value="1"/>
</dbReference>
<keyword evidence="1" id="KW-0560">Oxidoreductase</keyword>
<dbReference type="AlphaFoldDB" id="A0A1F7IR17"/>
<dbReference type="GO" id="GO:0006571">
    <property type="term" value="P:tyrosine biosynthetic process"/>
    <property type="evidence" value="ECO:0007669"/>
    <property type="project" value="InterPro"/>
</dbReference>